<dbReference type="Gene3D" id="2.40.50.100">
    <property type="match status" value="1"/>
</dbReference>
<dbReference type="GO" id="GO:1990281">
    <property type="term" value="C:efflux pump complex"/>
    <property type="evidence" value="ECO:0007669"/>
    <property type="project" value="TreeGrafter"/>
</dbReference>
<sequence>MKKEWRERYEGIGGMVVLAAVLAVSGCSKSAPAAAPEARALPVQTVTITNSPVPKSDEYTATIKSRRSATLSPQVDGNLTEILVKSGDRVKAGQRMMEIDPAKQQATLDSQVATERQKLAVYHYNEIEVERQRKLFAAGVISRDVLDQAEQSYSNSKADYQAAVSLRESQERQLGYYHIRAPFDGIVGDIPVHLGDYVSPTTMLTTVDENRDFEAYVYIPTERTSEIRNGLGINIVDTDGKLLESTKIDFVAPSVDNGLQGILVKAPLKSEIGKFRTAQLVKARVIWSTSPTATVPVLAITRIGGQAFVYVAEQGDKGTLAKQRAVTLGDTVGNDYAVLGGLKPGEKVIVSGTQFLVDGMPVQPLG</sequence>
<dbReference type="GO" id="GO:0015562">
    <property type="term" value="F:efflux transmembrane transporter activity"/>
    <property type="evidence" value="ECO:0007669"/>
    <property type="project" value="TreeGrafter"/>
</dbReference>
<reference evidence="4 5" key="1">
    <citation type="journal article" date="2018" name="Front. Microbiol.">
        <title>Hydrolytic Capabilities as a Key to Environmental Success: Chitinolytic and Cellulolytic Acidobacteria From Acidic Sub-arctic Soils and Boreal Peatlands.</title>
        <authorList>
            <person name="Belova S.E."/>
            <person name="Ravin N.V."/>
            <person name="Pankratov T.A."/>
            <person name="Rakitin A.L."/>
            <person name="Ivanova A.A."/>
            <person name="Beletsky A.V."/>
            <person name="Mardanov A.V."/>
            <person name="Sinninghe Damste J.S."/>
            <person name="Dedysh S.N."/>
        </authorList>
    </citation>
    <scope>NUCLEOTIDE SEQUENCE [LARGE SCALE GENOMIC DNA]</scope>
    <source>
        <strain evidence="4 5">SBC82</strain>
    </source>
</reference>
<dbReference type="NCBIfam" id="TIGR01730">
    <property type="entry name" value="RND_mfp"/>
    <property type="match status" value="1"/>
</dbReference>
<feature type="domain" description="YknX-like C-terminal permuted SH3-like" evidence="3">
    <location>
        <begin position="294"/>
        <end position="363"/>
    </location>
</feature>
<evidence type="ECO:0000259" key="2">
    <source>
        <dbReference type="Pfam" id="PF25917"/>
    </source>
</evidence>
<dbReference type="Gene3D" id="2.40.30.170">
    <property type="match status" value="1"/>
</dbReference>
<dbReference type="AlphaFoldDB" id="A0A2Z5FT24"/>
<dbReference type="PROSITE" id="PS51257">
    <property type="entry name" value="PROKAR_LIPOPROTEIN"/>
    <property type="match status" value="1"/>
</dbReference>
<name>A0A2Z5FT24_9BACT</name>
<feature type="domain" description="Multidrug resistance protein MdtA-like barrel-sandwich hybrid" evidence="2">
    <location>
        <begin position="67"/>
        <end position="201"/>
    </location>
</feature>
<dbReference type="Gene3D" id="1.10.287.470">
    <property type="entry name" value="Helix hairpin bin"/>
    <property type="match status" value="1"/>
</dbReference>
<gene>
    <name evidence="4" type="ORF">ACPOL_0249</name>
</gene>
<dbReference type="InterPro" id="IPR058637">
    <property type="entry name" value="YknX-like_C"/>
</dbReference>
<evidence type="ECO:0000259" key="3">
    <source>
        <dbReference type="Pfam" id="PF25989"/>
    </source>
</evidence>
<organism evidence="4 5">
    <name type="scientific">Acidisarcina polymorpha</name>
    <dbReference type="NCBI Taxonomy" id="2211140"/>
    <lineage>
        <taxon>Bacteria</taxon>
        <taxon>Pseudomonadati</taxon>
        <taxon>Acidobacteriota</taxon>
        <taxon>Terriglobia</taxon>
        <taxon>Terriglobales</taxon>
        <taxon>Acidobacteriaceae</taxon>
        <taxon>Acidisarcina</taxon>
    </lineage>
</organism>
<dbReference type="Pfam" id="PF25917">
    <property type="entry name" value="BSH_RND"/>
    <property type="match status" value="1"/>
</dbReference>
<proteinExistence type="inferred from homology"/>
<dbReference type="Proteomes" id="UP000253606">
    <property type="component" value="Chromosome"/>
</dbReference>
<dbReference type="SUPFAM" id="SSF111369">
    <property type="entry name" value="HlyD-like secretion proteins"/>
    <property type="match status" value="1"/>
</dbReference>
<dbReference type="PANTHER" id="PTHR30469:SF39">
    <property type="entry name" value="SLL0180 PROTEIN"/>
    <property type="match status" value="1"/>
</dbReference>
<keyword evidence="5" id="KW-1185">Reference proteome</keyword>
<dbReference type="InterPro" id="IPR006143">
    <property type="entry name" value="RND_pump_MFP"/>
</dbReference>
<dbReference type="RefSeq" id="WP_236657155.1">
    <property type="nucleotide sequence ID" value="NZ_CP030840.1"/>
</dbReference>
<evidence type="ECO:0000256" key="1">
    <source>
        <dbReference type="ARBA" id="ARBA00009477"/>
    </source>
</evidence>
<accession>A0A2Z5FT24</accession>
<protein>
    <submittedName>
        <fullName evidence="4">Putative Co/Zn/Cd efflux system membrane fusion protein</fullName>
    </submittedName>
</protein>
<comment type="similarity">
    <text evidence="1">Belongs to the membrane fusion protein (MFP) (TC 8.A.1) family.</text>
</comment>
<evidence type="ECO:0000313" key="4">
    <source>
        <dbReference type="EMBL" id="AXC09634.1"/>
    </source>
</evidence>
<dbReference type="Pfam" id="PF25989">
    <property type="entry name" value="YknX_C"/>
    <property type="match status" value="1"/>
</dbReference>
<dbReference type="KEGG" id="abas:ACPOL_0249"/>
<dbReference type="InterPro" id="IPR058625">
    <property type="entry name" value="MdtA-like_BSH"/>
</dbReference>
<dbReference type="PANTHER" id="PTHR30469">
    <property type="entry name" value="MULTIDRUG RESISTANCE PROTEIN MDTA"/>
    <property type="match status" value="1"/>
</dbReference>
<evidence type="ECO:0000313" key="5">
    <source>
        <dbReference type="Proteomes" id="UP000253606"/>
    </source>
</evidence>
<dbReference type="Gene3D" id="2.40.420.20">
    <property type="match status" value="1"/>
</dbReference>
<dbReference type="EMBL" id="CP030840">
    <property type="protein sequence ID" value="AXC09634.1"/>
    <property type="molecule type" value="Genomic_DNA"/>
</dbReference>